<reference evidence="1 2" key="1">
    <citation type="submission" date="2020-06" db="EMBL/GenBank/DDBJ databases">
        <authorList>
            <person name="Jo H."/>
        </authorList>
    </citation>
    <scope>NUCLEOTIDE SEQUENCE [LARGE SCALE GENOMIC DNA]</scope>
    <source>
        <strain evidence="1 2">I46</strain>
    </source>
</reference>
<dbReference type="EMBL" id="CP058316">
    <property type="protein sequence ID" value="QLD11342.1"/>
    <property type="molecule type" value="Genomic_DNA"/>
</dbReference>
<proteinExistence type="predicted"/>
<name>A0A7D5IVS2_9MICO</name>
<evidence type="ECO:0000313" key="1">
    <source>
        <dbReference type="EMBL" id="QLD11342.1"/>
    </source>
</evidence>
<gene>
    <name evidence="1" type="ORF">HW566_05865</name>
</gene>
<accession>A0A7D5IVS2</accession>
<protein>
    <submittedName>
        <fullName evidence="1">Uncharacterized protein</fullName>
    </submittedName>
</protein>
<sequence length="65" mass="6273">MAHVTAVGEIALPGGAGNAVVMGLCSDPSQAAGLALHVAFALTTTQALPVGVEPAEPTEPEPAAP</sequence>
<dbReference type="AlphaFoldDB" id="A0A7D5IVS2"/>
<dbReference type="RefSeq" id="WP_178011211.1">
    <property type="nucleotide sequence ID" value="NZ_CP058316.1"/>
</dbReference>
<evidence type="ECO:0000313" key="2">
    <source>
        <dbReference type="Proteomes" id="UP000509638"/>
    </source>
</evidence>
<dbReference type="Proteomes" id="UP000509638">
    <property type="component" value="Chromosome"/>
</dbReference>
<organism evidence="1 2">
    <name type="scientific">Microbacterium oleivorans</name>
    <dbReference type="NCBI Taxonomy" id="273677"/>
    <lineage>
        <taxon>Bacteria</taxon>
        <taxon>Bacillati</taxon>
        <taxon>Actinomycetota</taxon>
        <taxon>Actinomycetes</taxon>
        <taxon>Micrococcales</taxon>
        <taxon>Microbacteriaceae</taxon>
        <taxon>Microbacterium</taxon>
    </lineage>
</organism>